<evidence type="ECO:0000313" key="1">
    <source>
        <dbReference type="EMBL" id="OQO06606.1"/>
    </source>
</evidence>
<name>A0A1V8T5B5_9PEZI</name>
<dbReference type="AlphaFoldDB" id="A0A1V8T5B5"/>
<comment type="caution">
    <text evidence="1">The sequence shown here is derived from an EMBL/GenBank/DDBJ whole genome shotgun (WGS) entry which is preliminary data.</text>
</comment>
<dbReference type="EMBL" id="NAJO01000016">
    <property type="protein sequence ID" value="OQO06606.1"/>
    <property type="molecule type" value="Genomic_DNA"/>
</dbReference>
<sequence length="208" mass="22971">MPPPLAALRDGRNAIPNQSGAYGFLLGDLVGPPPQSTELQILNTPRGVLGPLDNELHFAPMAISWHGSGILTEPIADSTLSRLRLELVLERRSHRDLNDYIDAISRQSFSNLWFLTPNLRHLDLEVRVQVPQVNRLYECTSAMPLQHIFATTVFPQLVSLDLRSMWLEASGLANFVAAHSATLRHIGLYNINLGQSTPWAQPSVPSPG</sequence>
<evidence type="ECO:0000313" key="2">
    <source>
        <dbReference type="Proteomes" id="UP000192596"/>
    </source>
</evidence>
<dbReference type="InParanoid" id="A0A1V8T5B5"/>
<protein>
    <submittedName>
        <fullName evidence="1">Uncharacterized protein</fullName>
    </submittedName>
</protein>
<keyword evidence="2" id="KW-1185">Reference proteome</keyword>
<accession>A0A1V8T5B5</accession>
<dbReference type="Proteomes" id="UP000192596">
    <property type="component" value="Unassembled WGS sequence"/>
</dbReference>
<organism evidence="1 2">
    <name type="scientific">Cryoendolithus antarcticus</name>
    <dbReference type="NCBI Taxonomy" id="1507870"/>
    <lineage>
        <taxon>Eukaryota</taxon>
        <taxon>Fungi</taxon>
        <taxon>Dikarya</taxon>
        <taxon>Ascomycota</taxon>
        <taxon>Pezizomycotina</taxon>
        <taxon>Dothideomycetes</taxon>
        <taxon>Dothideomycetidae</taxon>
        <taxon>Cladosporiales</taxon>
        <taxon>Cladosporiaceae</taxon>
        <taxon>Cryoendolithus</taxon>
    </lineage>
</organism>
<gene>
    <name evidence="1" type="ORF">B0A48_08391</name>
</gene>
<proteinExistence type="predicted"/>
<reference evidence="2" key="1">
    <citation type="submission" date="2017-03" db="EMBL/GenBank/DDBJ databases">
        <title>Genomes of endolithic fungi from Antarctica.</title>
        <authorList>
            <person name="Coleine C."/>
            <person name="Masonjones S."/>
            <person name="Stajich J.E."/>
        </authorList>
    </citation>
    <scope>NUCLEOTIDE SEQUENCE [LARGE SCALE GENOMIC DNA]</scope>
    <source>
        <strain evidence="2">CCFEE 5527</strain>
    </source>
</reference>